<organism evidence="3 4">
    <name type="scientific">Aspergillus granulosus</name>
    <dbReference type="NCBI Taxonomy" id="176169"/>
    <lineage>
        <taxon>Eukaryota</taxon>
        <taxon>Fungi</taxon>
        <taxon>Dikarya</taxon>
        <taxon>Ascomycota</taxon>
        <taxon>Pezizomycotina</taxon>
        <taxon>Eurotiomycetes</taxon>
        <taxon>Eurotiomycetidae</taxon>
        <taxon>Eurotiales</taxon>
        <taxon>Aspergillaceae</taxon>
        <taxon>Aspergillus</taxon>
        <taxon>Aspergillus subgen. Nidulantes</taxon>
    </lineage>
</organism>
<dbReference type="Pfam" id="PF13523">
    <property type="entry name" value="Acetyltransf_8"/>
    <property type="match status" value="1"/>
</dbReference>
<dbReference type="SMART" id="SM01006">
    <property type="entry name" value="AlcB"/>
    <property type="match status" value="1"/>
</dbReference>
<evidence type="ECO:0000256" key="1">
    <source>
        <dbReference type="ARBA" id="ARBA00009893"/>
    </source>
</evidence>
<name>A0ABR4GWJ6_9EURO</name>
<evidence type="ECO:0000313" key="4">
    <source>
        <dbReference type="Proteomes" id="UP001610334"/>
    </source>
</evidence>
<dbReference type="InterPro" id="IPR019432">
    <property type="entry name" value="Acyltransferase_MbtK/IucB-like"/>
</dbReference>
<dbReference type="EMBL" id="JBFXLT010000138">
    <property type="protein sequence ID" value="KAL2807573.1"/>
    <property type="molecule type" value="Genomic_DNA"/>
</dbReference>
<dbReference type="Gene3D" id="3.40.630.30">
    <property type="match status" value="1"/>
</dbReference>
<comment type="similarity">
    <text evidence="1">Belongs to the lysine N-acyltransferase MbtK family.</text>
</comment>
<evidence type="ECO:0000313" key="3">
    <source>
        <dbReference type="EMBL" id="KAL2807573.1"/>
    </source>
</evidence>
<evidence type="ECO:0000259" key="2">
    <source>
        <dbReference type="SMART" id="SM01006"/>
    </source>
</evidence>
<gene>
    <name evidence="3" type="ORF">BJX63DRAFT_411917</name>
</gene>
<keyword evidence="4" id="KW-1185">Reference proteome</keyword>
<accession>A0ABR4GWJ6</accession>
<comment type="caution">
    <text evidence="3">The sequence shown here is derived from an EMBL/GenBank/DDBJ whole genome shotgun (WGS) entry which is preliminary data.</text>
</comment>
<proteinExistence type="inferred from homology"/>
<protein>
    <submittedName>
        <fullName evidence="3">Acyl-CoA N-acyltransferase</fullName>
    </submittedName>
</protein>
<dbReference type="PANTHER" id="PTHR31438:SF6">
    <property type="entry name" value="BIOSYNTHESIS ACETYLASE ACEI, PUTATIVE (AFU_ORTHOLOGUE AFUA_3G03400)-RELATED"/>
    <property type="match status" value="1"/>
</dbReference>
<dbReference type="PANTHER" id="PTHR31438">
    <property type="entry name" value="LYSINE N-ACYLTRANSFERASE C17G9.06C-RELATED"/>
    <property type="match status" value="1"/>
</dbReference>
<reference evidence="3 4" key="1">
    <citation type="submission" date="2024-07" db="EMBL/GenBank/DDBJ databases">
        <title>Section-level genome sequencing and comparative genomics of Aspergillus sections Usti and Cavernicolus.</title>
        <authorList>
            <consortium name="Lawrence Berkeley National Laboratory"/>
            <person name="Nybo J.L."/>
            <person name="Vesth T.C."/>
            <person name="Theobald S."/>
            <person name="Frisvad J.C."/>
            <person name="Larsen T.O."/>
            <person name="Kjaerboelling I."/>
            <person name="Rothschild-Mancinelli K."/>
            <person name="Lyhne E.K."/>
            <person name="Kogle M.E."/>
            <person name="Barry K."/>
            <person name="Clum A."/>
            <person name="Na H."/>
            <person name="Ledsgaard L."/>
            <person name="Lin J."/>
            <person name="Lipzen A."/>
            <person name="Kuo A."/>
            <person name="Riley R."/>
            <person name="Mondo S."/>
            <person name="Labutti K."/>
            <person name="Haridas S."/>
            <person name="Pangalinan J."/>
            <person name="Salamov A.A."/>
            <person name="Simmons B.A."/>
            <person name="Magnuson J.K."/>
            <person name="Chen J."/>
            <person name="Drula E."/>
            <person name="Henrissat B."/>
            <person name="Wiebenga A."/>
            <person name="Lubbers R.J."/>
            <person name="Gomes A.C."/>
            <person name="Makela M.R."/>
            <person name="Stajich J."/>
            <person name="Grigoriev I.V."/>
            <person name="Mortensen U.H."/>
            <person name="De Vries R.P."/>
            <person name="Baker S.E."/>
            <person name="Andersen M.R."/>
        </authorList>
    </citation>
    <scope>NUCLEOTIDE SEQUENCE [LARGE SCALE GENOMIC DNA]</scope>
    <source>
        <strain evidence="3 4">CBS 588.65</strain>
    </source>
</reference>
<dbReference type="SUPFAM" id="SSF55729">
    <property type="entry name" value="Acyl-CoA N-acyltransferases (Nat)"/>
    <property type="match status" value="1"/>
</dbReference>
<dbReference type="Proteomes" id="UP001610334">
    <property type="component" value="Unassembled WGS sequence"/>
</dbReference>
<feature type="domain" description="Acyltransferase MbtK/IucB-like conserved" evidence="2">
    <location>
        <begin position="279"/>
        <end position="328"/>
    </location>
</feature>
<dbReference type="InterPro" id="IPR016181">
    <property type="entry name" value="Acyl_CoA_acyltransferase"/>
</dbReference>
<sequence length="471" mass="53908">MFLQPLEPVSLSSLISLNPLEMASLQSASAGKPAYPWVKLPHPYLTTYKIHVVSDSSPRVLQLRLHDTQVPGQQLPESLHSDSLTYTDITVDESSKKIPDNDNSPWARSTRAPGTTFQWTGSETPTLAQIWNVIHATFLTHPQHEALRLDLKGVGSKIVREECIRTGLAVAFPSPRLPFGNENKPSASQTLVLLRSSFWQGAASPFGPRPIWAVDQGTHGLLRRSGSQYPPMPKNYEFSMKFPEERIYARHPIRPVKPTPGSLVYSRYIPHLDKHFSLQVVDWQDEEHLKRFNRWQNDPRVAKGWNETGTLDEHREYLRRLHEDKHVLCLFGRFDDFPFAYFEVYWAKEDHYGAHYDAGDFDRGRHSLVGEESVRGAERVNAWWSSVIHYIFLDEPRTLCVVGEPKATGGTVLSYENAQGLTIQSYVDLGHKRSVHVYCSREKWFQLCPLFWDGRERPLESADRAAWNAKL</sequence>